<name>A0A5N5QD56_9AGAM</name>
<keyword evidence="5" id="KW-1133">Transmembrane helix</keyword>
<evidence type="ECO:0000313" key="9">
    <source>
        <dbReference type="Proteomes" id="UP000383932"/>
    </source>
</evidence>
<feature type="transmembrane region" description="Helical" evidence="5">
    <location>
        <begin position="707"/>
        <end position="728"/>
    </location>
</feature>
<dbReference type="OrthoDB" id="269227at2759"/>
<dbReference type="Proteomes" id="UP000383932">
    <property type="component" value="Unassembled WGS sequence"/>
</dbReference>
<accession>A0A5N5QD56</accession>
<dbReference type="GO" id="GO:0050660">
    <property type="term" value="F:flavin adenine dinucleotide binding"/>
    <property type="evidence" value="ECO:0007669"/>
    <property type="project" value="InterPro"/>
</dbReference>
<feature type="signal peptide" evidence="6">
    <location>
        <begin position="1"/>
        <end position="22"/>
    </location>
</feature>
<dbReference type="EMBL" id="SSOP01000278">
    <property type="protein sequence ID" value="KAB5589376.1"/>
    <property type="molecule type" value="Genomic_DNA"/>
</dbReference>
<evidence type="ECO:0000256" key="6">
    <source>
        <dbReference type="SAM" id="SignalP"/>
    </source>
</evidence>
<dbReference type="InterPro" id="IPR036188">
    <property type="entry name" value="FAD/NAD-bd_sf"/>
</dbReference>
<proteinExistence type="inferred from homology"/>
<sequence length="852" mass="89128">MTRSAASTAVLASAFVFLGAHALPRSQTAHNPHNPYRRILARAVTADPSKLSGKSFDFVIVGGGTAGLAIAARLSENSNTTVAVIEAGGDGSEHADNINIPGYSYLNGLPGTDADWAYKTTNQPNAANRVNNWPRGKVLGGSGSINGMFWGIGGSRDWDAWSTLFPTSSASYNSSKLPNGTPAAFNWSWSTIQPYHKKSENFTAPPADQQTQFGMTIQKDAHGYGGPIQTTMSEYIYEPISNWVPTLVAMGMSKGDLQAGDTHVVAITPSTLNAHNFTRSNSLAGYITPVGPKSNLVILTGMQATGLVWGSKGSSGAVAAGVKFAASNGAQSYTVKANKEVILCGGTVGSAQLLQLSGVGPKSLMDSLSIESVVDLPGVGQNLQDHGATSVVWAVDGDTWYNLGSNATLAAIELQQWRDDATGLWTYINEAVAYPNIQDMMGTNADTWISSVSSQLSSALSTLSTSQSLDSTVLKGITTQFNTQLDLLKNGVGQVEIIMTMLAGAGNAGIQVAQQHAWSRGSIVINSSNAFDYPVINPNYLSSSWDVDILNAGIQYVRKAGATAPMSSYFKSEDPATSSATTDDAINTYIASSVGTEYHPIGTCSMLPLDMGGVVDTTLRVYGTANVRVIDASVMPIHVTAHTMAPAYAIAEYGADIVKMTYWPIPAASSTTSGAGSGSTGGTSSGNGSNNESSSTSSGLTQNQKTIVIAATVAVGGAAALLGLLFWARRRGQNQSKGPEDPWKPSYADDREYPMQNVSQSNLDAPFAPFAGNKADYRMSASTMDTAQLHSANPLQEQQPLAYDPPASPGYTYSPGVSAPGTPHMVPASGPGLIPPHEYAPVGGRMSPGPRV</sequence>
<evidence type="ECO:0000256" key="4">
    <source>
        <dbReference type="SAM" id="MobiDB-lite"/>
    </source>
</evidence>
<comment type="caution">
    <text evidence="8">The sequence shown here is derived from an EMBL/GenBank/DDBJ whole genome shotgun (WGS) entry which is preliminary data.</text>
</comment>
<dbReference type="Pfam" id="PF00732">
    <property type="entry name" value="GMC_oxred_N"/>
    <property type="match status" value="2"/>
</dbReference>
<keyword evidence="5" id="KW-0812">Transmembrane</keyword>
<evidence type="ECO:0000256" key="1">
    <source>
        <dbReference type="ARBA" id="ARBA00001974"/>
    </source>
</evidence>
<dbReference type="Pfam" id="PF05199">
    <property type="entry name" value="GMC_oxred_C"/>
    <property type="match status" value="1"/>
</dbReference>
<evidence type="ECO:0000256" key="3">
    <source>
        <dbReference type="RuleBase" id="RU003968"/>
    </source>
</evidence>
<dbReference type="AlphaFoldDB" id="A0A5N5QD56"/>
<evidence type="ECO:0000313" key="8">
    <source>
        <dbReference type="EMBL" id="KAB5589376.1"/>
    </source>
</evidence>
<keyword evidence="9" id="KW-1185">Reference proteome</keyword>
<dbReference type="InterPro" id="IPR012132">
    <property type="entry name" value="GMC_OxRdtase"/>
</dbReference>
<keyword evidence="6" id="KW-0732">Signal</keyword>
<dbReference type="InterPro" id="IPR000172">
    <property type="entry name" value="GMC_OxRdtase_N"/>
</dbReference>
<feature type="domain" description="Glucose-methanol-choline oxidoreductase N-terminal" evidence="7">
    <location>
        <begin position="136"/>
        <end position="159"/>
    </location>
</feature>
<evidence type="ECO:0000256" key="5">
    <source>
        <dbReference type="SAM" id="Phobius"/>
    </source>
</evidence>
<keyword evidence="5" id="KW-0472">Membrane</keyword>
<dbReference type="SUPFAM" id="SSF51905">
    <property type="entry name" value="FAD/NAD(P)-binding domain"/>
    <property type="match status" value="1"/>
</dbReference>
<reference evidence="8 9" key="1">
    <citation type="journal article" date="2019" name="Fungal Biol. Biotechnol.">
        <title>Draft genome sequence of fastidious pathogen Ceratobasidium theobromae, which causes vascular-streak dieback in Theobroma cacao.</title>
        <authorList>
            <person name="Ali S.S."/>
            <person name="Asman A."/>
            <person name="Shao J."/>
            <person name="Firmansyah A.P."/>
            <person name="Susilo A.W."/>
            <person name="Rosmana A."/>
            <person name="McMahon P."/>
            <person name="Junaid M."/>
            <person name="Guest D."/>
            <person name="Kheng T.Y."/>
            <person name="Meinhardt L.W."/>
            <person name="Bailey B.A."/>
        </authorList>
    </citation>
    <scope>NUCLEOTIDE SEQUENCE [LARGE SCALE GENOMIC DNA]</scope>
    <source>
        <strain evidence="8 9">CT2</strain>
    </source>
</reference>
<dbReference type="GO" id="GO:0016614">
    <property type="term" value="F:oxidoreductase activity, acting on CH-OH group of donors"/>
    <property type="evidence" value="ECO:0007669"/>
    <property type="project" value="InterPro"/>
</dbReference>
<comment type="cofactor">
    <cofactor evidence="1">
        <name>FAD</name>
        <dbReference type="ChEBI" id="CHEBI:57692"/>
    </cofactor>
</comment>
<feature type="chain" id="PRO_5024391570" evidence="6">
    <location>
        <begin position="23"/>
        <end position="852"/>
    </location>
</feature>
<dbReference type="SUPFAM" id="SSF54373">
    <property type="entry name" value="FAD-linked reductases, C-terminal domain"/>
    <property type="match status" value="1"/>
</dbReference>
<feature type="region of interest" description="Disordered" evidence="4">
    <location>
        <begin position="670"/>
        <end position="701"/>
    </location>
</feature>
<evidence type="ECO:0000259" key="7">
    <source>
        <dbReference type="PROSITE" id="PS00623"/>
    </source>
</evidence>
<organism evidence="8 9">
    <name type="scientific">Ceratobasidium theobromae</name>
    <dbReference type="NCBI Taxonomy" id="1582974"/>
    <lineage>
        <taxon>Eukaryota</taxon>
        <taxon>Fungi</taxon>
        <taxon>Dikarya</taxon>
        <taxon>Basidiomycota</taxon>
        <taxon>Agaricomycotina</taxon>
        <taxon>Agaricomycetes</taxon>
        <taxon>Cantharellales</taxon>
        <taxon>Ceratobasidiaceae</taxon>
        <taxon>Ceratobasidium</taxon>
    </lineage>
</organism>
<protein>
    <submittedName>
        <fullName evidence="8">Oxygen-dependent choline dehydrogenase</fullName>
    </submittedName>
</protein>
<feature type="region of interest" description="Disordered" evidence="4">
    <location>
        <begin position="799"/>
        <end position="852"/>
    </location>
</feature>
<keyword evidence="3" id="KW-0285">Flavoprotein</keyword>
<dbReference type="PROSITE" id="PS00623">
    <property type="entry name" value="GMC_OXRED_1"/>
    <property type="match status" value="1"/>
</dbReference>
<dbReference type="Gene3D" id="3.30.560.10">
    <property type="entry name" value="Glucose Oxidase, domain 3"/>
    <property type="match status" value="1"/>
</dbReference>
<dbReference type="PANTHER" id="PTHR11552">
    <property type="entry name" value="GLUCOSE-METHANOL-CHOLINE GMC OXIDOREDUCTASE"/>
    <property type="match status" value="1"/>
</dbReference>
<dbReference type="InterPro" id="IPR007867">
    <property type="entry name" value="GMC_OxRtase_C"/>
</dbReference>
<dbReference type="PANTHER" id="PTHR11552:SF218">
    <property type="entry name" value="GLUCOSE-METHANOL-CHOLINE OXIDOREDUCTASE N-TERMINAL DOMAIN-CONTAINING PROTEIN"/>
    <property type="match status" value="1"/>
</dbReference>
<keyword evidence="3" id="KW-0274">FAD</keyword>
<evidence type="ECO:0000256" key="2">
    <source>
        <dbReference type="ARBA" id="ARBA00010790"/>
    </source>
</evidence>
<gene>
    <name evidence="8" type="ORF">CTheo_7174</name>
</gene>
<comment type="similarity">
    <text evidence="2 3">Belongs to the GMC oxidoreductase family.</text>
</comment>
<feature type="compositionally biased region" description="Gly residues" evidence="4">
    <location>
        <begin position="675"/>
        <end position="685"/>
    </location>
</feature>
<dbReference type="Gene3D" id="3.50.50.60">
    <property type="entry name" value="FAD/NAD(P)-binding domain"/>
    <property type="match status" value="1"/>
</dbReference>
<feature type="compositionally biased region" description="Low complexity" evidence="4">
    <location>
        <begin position="686"/>
        <end position="699"/>
    </location>
</feature>